<dbReference type="Proteomes" id="UP000486602">
    <property type="component" value="Unassembled WGS sequence"/>
</dbReference>
<reference evidence="1 2" key="1">
    <citation type="submission" date="2020-02" db="EMBL/GenBank/DDBJ databases">
        <title>Out from the shadows clarifying the taxonomy of the family Cryomorphaceae and related taxa by utilizing the GTDB taxonomic framework.</title>
        <authorList>
            <person name="Bowman J.P."/>
        </authorList>
    </citation>
    <scope>NUCLEOTIDE SEQUENCE [LARGE SCALE GENOMIC DNA]</scope>
    <source>
        <strain evidence="1 2">QSSC 1-22</strain>
    </source>
</reference>
<keyword evidence="2" id="KW-1185">Reference proteome</keyword>
<evidence type="ECO:0000313" key="2">
    <source>
        <dbReference type="Proteomes" id="UP000486602"/>
    </source>
</evidence>
<dbReference type="RefSeq" id="WP_163287363.1">
    <property type="nucleotide sequence ID" value="NZ_JAAGVY010000142.1"/>
</dbReference>
<evidence type="ECO:0000313" key="1">
    <source>
        <dbReference type="EMBL" id="NEN25932.1"/>
    </source>
</evidence>
<protein>
    <submittedName>
        <fullName evidence="1">Uncharacterized protein</fullName>
    </submittedName>
</protein>
<dbReference type="AlphaFoldDB" id="A0A7K3WYJ1"/>
<gene>
    <name evidence="1" type="ORF">G3O08_20790</name>
</gene>
<accession>A0A7K3WYJ1</accession>
<comment type="caution">
    <text evidence="1">The sequence shown here is derived from an EMBL/GenBank/DDBJ whole genome shotgun (WGS) entry which is preliminary data.</text>
</comment>
<proteinExistence type="predicted"/>
<sequence>MKNILKITLLTISILTLSQCKDDEDKPDEPDYGVEYFKCKVNGVEFDAQSTFSCDGRHFHYYPEAYLSTPAKYMVFGGRNCSEFSNISIRINGMEHSTGTLNFLNPAFADSIFPFYKYVNLEDSVIFLVENLIDGEMNIEQFIPRADGSSPYGTIKGTFNFTVTDENAVDTFRITDGQFRFDVPQIF</sequence>
<organism evidence="1 2">
    <name type="scientific">Cryomorpha ignava</name>
    <dbReference type="NCBI Taxonomy" id="101383"/>
    <lineage>
        <taxon>Bacteria</taxon>
        <taxon>Pseudomonadati</taxon>
        <taxon>Bacteroidota</taxon>
        <taxon>Flavobacteriia</taxon>
        <taxon>Flavobacteriales</taxon>
        <taxon>Cryomorphaceae</taxon>
        <taxon>Cryomorpha</taxon>
    </lineage>
</organism>
<name>A0A7K3WYJ1_9FLAO</name>
<dbReference type="EMBL" id="JAAGVY010000142">
    <property type="protein sequence ID" value="NEN25932.1"/>
    <property type="molecule type" value="Genomic_DNA"/>
</dbReference>